<evidence type="ECO:0000313" key="3">
    <source>
        <dbReference type="EMBL" id="QCC52664.1"/>
    </source>
</evidence>
<dbReference type="InterPro" id="IPR004143">
    <property type="entry name" value="BPL_LPL_catalytic"/>
</dbReference>
<dbReference type="STRING" id="1457250.GCA_000755225_02104"/>
<dbReference type="GO" id="GO:0006355">
    <property type="term" value="P:regulation of DNA-templated transcription"/>
    <property type="evidence" value="ECO:0007669"/>
    <property type="project" value="InterPro"/>
</dbReference>
<gene>
    <name evidence="3" type="ORF">DV733_16120</name>
</gene>
<dbReference type="Gene3D" id="1.10.10.10">
    <property type="entry name" value="Winged helix-like DNA-binding domain superfamily/Winged helix DNA-binding domain"/>
    <property type="match status" value="1"/>
</dbReference>
<dbReference type="Pfam" id="PF02237">
    <property type="entry name" value="BPL_C"/>
    <property type="match status" value="1"/>
</dbReference>
<protein>
    <submittedName>
        <fullName evidence="3">Biotin--[acetyl-CoA-carboxylase] ligase</fullName>
        <ecNumber evidence="3">6.3.4.15</ecNumber>
    </submittedName>
</protein>
<dbReference type="InterPro" id="IPR013196">
    <property type="entry name" value="HTH_11"/>
</dbReference>
<dbReference type="Pfam" id="PF03099">
    <property type="entry name" value="BPL_LplA_LipB"/>
    <property type="match status" value="1"/>
</dbReference>
<evidence type="ECO:0000313" key="4">
    <source>
        <dbReference type="Proteomes" id="UP000296706"/>
    </source>
</evidence>
<keyword evidence="4" id="KW-1185">Reference proteome</keyword>
<dbReference type="AlphaFoldDB" id="A0A4D6HF33"/>
<sequence>MQETRRAVLDALASGPVSGPEMAADLDISRTAVWKHVEALREAGFDIESREAGYALASSPEFGGLAVEYGLEAPYEIEFHESIPSTNARARERAEAGDRDVVVLADEQTGGRGRLDRAWASPSGGIWCSLLGSPDLPPAHAPIATLAAAVAVVEAVETVGVEAGIKWPNDVLVGEDERKLAGILTEMAGEHDRIDWLIVGIGLNANVDPEALPAGATSLRALVGDVDRRTLTQALLDGLDDRLGAPDSVLEAWTDHSLTLGRRVRVETQSETIVGEAVDVAFPGTLVIETGRGRRTVTAGDCEHLRPVDD</sequence>
<dbReference type="Gene3D" id="2.30.30.100">
    <property type="match status" value="1"/>
</dbReference>
<name>A0A4D6HF33_9EURY</name>
<organism evidence="3 4">
    <name type="scientific">Halapricum salinum</name>
    <dbReference type="NCBI Taxonomy" id="1457250"/>
    <lineage>
        <taxon>Archaea</taxon>
        <taxon>Methanobacteriati</taxon>
        <taxon>Methanobacteriota</taxon>
        <taxon>Stenosarchaea group</taxon>
        <taxon>Halobacteria</taxon>
        <taxon>Halobacteriales</taxon>
        <taxon>Haloarculaceae</taxon>
        <taxon>Halapricum</taxon>
    </lineage>
</organism>
<proteinExistence type="inferred from homology"/>
<reference evidence="3 4" key="1">
    <citation type="journal article" date="2019" name="Nat. Commun.">
        <title>A new type of DNA phosphorothioation-based antiviral system in archaea.</title>
        <authorList>
            <person name="Xiong L."/>
            <person name="Liu S."/>
            <person name="Chen S."/>
            <person name="Xiao Y."/>
            <person name="Zhu B."/>
            <person name="Gao Y."/>
            <person name="Zhang Y."/>
            <person name="Chen B."/>
            <person name="Luo J."/>
            <person name="Deng Z."/>
            <person name="Chen X."/>
            <person name="Wang L."/>
            <person name="Chen S."/>
        </authorList>
    </citation>
    <scope>NUCLEOTIDE SEQUENCE [LARGE SCALE GENOMIC DNA]</scope>
    <source>
        <strain evidence="3 4">CBA1105</strain>
    </source>
</reference>
<dbReference type="RefSeq" id="WP_049992989.1">
    <property type="nucleotide sequence ID" value="NZ_CP031310.1"/>
</dbReference>
<dbReference type="Pfam" id="PF08279">
    <property type="entry name" value="HTH_11"/>
    <property type="match status" value="1"/>
</dbReference>
<dbReference type="NCBIfam" id="TIGR00121">
    <property type="entry name" value="birA_ligase"/>
    <property type="match status" value="1"/>
</dbReference>
<dbReference type="InterPro" id="IPR004408">
    <property type="entry name" value="Biotin_CoA_COase_ligase"/>
</dbReference>
<dbReference type="InterPro" id="IPR011991">
    <property type="entry name" value="ArsR-like_HTH"/>
</dbReference>
<dbReference type="GeneID" id="39849417"/>
<dbReference type="SUPFAM" id="SSF55681">
    <property type="entry name" value="Class II aaRS and biotin synthetases"/>
    <property type="match status" value="1"/>
</dbReference>
<dbReference type="GO" id="GO:0004077">
    <property type="term" value="F:biotin--[biotin carboxyl-carrier protein] ligase activity"/>
    <property type="evidence" value="ECO:0007669"/>
    <property type="project" value="UniProtKB-EC"/>
</dbReference>
<dbReference type="SUPFAM" id="SSF46785">
    <property type="entry name" value="Winged helix' DNA-binding domain"/>
    <property type="match status" value="1"/>
</dbReference>
<dbReference type="Gene3D" id="3.30.930.10">
    <property type="entry name" value="Bira Bifunctional Protein, Domain 2"/>
    <property type="match status" value="1"/>
</dbReference>
<dbReference type="OrthoDB" id="46252at2157"/>
<dbReference type="GO" id="GO:0005737">
    <property type="term" value="C:cytoplasm"/>
    <property type="evidence" value="ECO:0007669"/>
    <property type="project" value="TreeGrafter"/>
</dbReference>
<dbReference type="Proteomes" id="UP000296706">
    <property type="component" value="Chromosome"/>
</dbReference>
<dbReference type="InterPro" id="IPR036388">
    <property type="entry name" value="WH-like_DNA-bd_sf"/>
</dbReference>
<evidence type="ECO:0000256" key="1">
    <source>
        <dbReference type="ARBA" id="ARBA00022598"/>
    </source>
</evidence>
<dbReference type="InterPro" id="IPR003142">
    <property type="entry name" value="BPL_C"/>
</dbReference>
<feature type="domain" description="BPL/LPL catalytic" evidence="2">
    <location>
        <begin position="62"/>
        <end position="247"/>
    </location>
</feature>
<dbReference type="PANTHER" id="PTHR12835">
    <property type="entry name" value="BIOTIN PROTEIN LIGASE"/>
    <property type="match status" value="1"/>
</dbReference>
<dbReference type="CDD" id="cd00090">
    <property type="entry name" value="HTH_ARSR"/>
    <property type="match status" value="1"/>
</dbReference>
<dbReference type="CDD" id="cd16442">
    <property type="entry name" value="BPL"/>
    <property type="match status" value="1"/>
</dbReference>
<accession>A0A4D6HF33</accession>
<dbReference type="PROSITE" id="PS51733">
    <property type="entry name" value="BPL_LPL_CATALYTIC"/>
    <property type="match status" value="1"/>
</dbReference>
<keyword evidence="1 3" id="KW-0436">Ligase</keyword>
<dbReference type="KEGG" id="hsn:DV733_16120"/>
<dbReference type="HAMAP" id="MF_00978">
    <property type="entry name" value="Bifunct_BirA"/>
    <property type="match status" value="1"/>
</dbReference>
<dbReference type="EC" id="6.3.4.15" evidence="3"/>
<dbReference type="InterPro" id="IPR036390">
    <property type="entry name" value="WH_DNA-bd_sf"/>
</dbReference>
<dbReference type="EMBL" id="CP031310">
    <property type="protein sequence ID" value="QCC52664.1"/>
    <property type="molecule type" value="Genomic_DNA"/>
</dbReference>
<dbReference type="PANTHER" id="PTHR12835:SF5">
    <property type="entry name" value="BIOTIN--PROTEIN LIGASE"/>
    <property type="match status" value="1"/>
</dbReference>
<dbReference type="InterPro" id="IPR030855">
    <property type="entry name" value="Bifunct_BirA"/>
</dbReference>
<evidence type="ECO:0000259" key="2">
    <source>
        <dbReference type="PROSITE" id="PS51733"/>
    </source>
</evidence>
<dbReference type="InterPro" id="IPR045864">
    <property type="entry name" value="aa-tRNA-synth_II/BPL/LPL"/>
</dbReference>